<dbReference type="NCBIfam" id="TIGR04183">
    <property type="entry name" value="Por_Secre_tail"/>
    <property type="match status" value="1"/>
</dbReference>
<dbReference type="Proteomes" id="UP000441336">
    <property type="component" value="Unassembled WGS sequence"/>
</dbReference>
<dbReference type="PANTHER" id="PTHR45713">
    <property type="entry name" value="FTP DOMAIN-CONTAINING PROTEIN"/>
    <property type="match status" value="1"/>
</dbReference>
<sequence length="472" mass="50971">MQNILRAGLNWLGILLLLATTPSLAQNLALNKTATATSGTASLAFDGKGNTRWESASTDIQSIVVDLGSVQTIDRIRLTWENAYGKDFTLEVSNDQQTWTVVRAVTNNATTANEYVNLKTSGRYVKMNGTKRATTYGFSLFEFEVFNYSNNDNNLALGRPAVASSTQGGLYTASAFDADYTTRWGSTVNLNAASLYVDLGGKSTLSRVYLVWETAYGADYTIDVSDDATTWTTVYSVTGNTLHFNEITFAKPASGRYIRMNGTKRGNTGADFGFSLYEFQVTGTTPVPLPVTLASFGAARQATGVEVNWATASELNNAGFEVQRSAYGAAFTTLAKVAGAGTSQVSHRYIYFDAAPLRTTSYYRLRQLDTDGTATYGPVVAVQALAAGSATLHVYPNPAIDHATLEWEASARPTSWYLTNSTGQVVHSELLSLQSDLTSLPLDLQAYPAGSYVLTVETPGQAARHTRVQKVN</sequence>
<dbReference type="RefSeq" id="WP_157566026.1">
    <property type="nucleotide sequence ID" value="NZ_WQKZ01000003.1"/>
</dbReference>
<dbReference type="InterPro" id="IPR000421">
    <property type="entry name" value="FA58C"/>
</dbReference>
<gene>
    <name evidence="3" type="ORF">GO988_12790</name>
</gene>
<dbReference type="InterPro" id="IPR008979">
    <property type="entry name" value="Galactose-bd-like_sf"/>
</dbReference>
<keyword evidence="1" id="KW-0732">Signal</keyword>
<dbReference type="EMBL" id="WQKZ01000003">
    <property type="protein sequence ID" value="MVN77204.1"/>
    <property type="molecule type" value="Genomic_DNA"/>
</dbReference>
<proteinExistence type="predicted"/>
<dbReference type="Pfam" id="PF00754">
    <property type="entry name" value="F5_F8_type_C"/>
    <property type="match status" value="2"/>
</dbReference>
<evidence type="ECO:0000256" key="1">
    <source>
        <dbReference type="SAM" id="SignalP"/>
    </source>
</evidence>
<feature type="signal peptide" evidence="1">
    <location>
        <begin position="1"/>
        <end position="25"/>
    </location>
</feature>
<protein>
    <submittedName>
        <fullName evidence="3">T9SS type A sorting domain-containing protein</fullName>
    </submittedName>
</protein>
<dbReference type="Pfam" id="PF18962">
    <property type="entry name" value="Por_Secre_tail"/>
    <property type="match status" value="1"/>
</dbReference>
<evidence type="ECO:0000313" key="3">
    <source>
        <dbReference type="EMBL" id="MVN77204.1"/>
    </source>
</evidence>
<feature type="chain" id="PRO_5029900626" evidence="1">
    <location>
        <begin position="26"/>
        <end position="472"/>
    </location>
</feature>
<dbReference type="InterPro" id="IPR051941">
    <property type="entry name" value="BG_Antigen-Binding_Lectin"/>
</dbReference>
<evidence type="ECO:0000259" key="2">
    <source>
        <dbReference type="PROSITE" id="PS50022"/>
    </source>
</evidence>
<accession>A0A7K1TFL0</accession>
<organism evidence="3 4">
    <name type="scientific">Hymenobacter ginkgonis</name>
    <dbReference type="NCBI Taxonomy" id="2682976"/>
    <lineage>
        <taxon>Bacteria</taxon>
        <taxon>Pseudomonadati</taxon>
        <taxon>Bacteroidota</taxon>
        <taxon>Cytophagia</taxon>
        <taxon>Cytophagales</taxon>
        <taxon>Hymenobacteraceae</taxon>
        <taxon>Hymenobacter</taxon>
    </lineage>
</organism>
<dbReference type="Gene3D" id="2.60.120.260">
    <property type="entry name" value="Galactose-binding domain-like"/>
    <property type="match status" value="2"/>
</dbReference>
<dbReference type="PROSITE" id="PS50022">
    <property type="entry name" value="FA58C_3"/>
    <property type="match status" value="2"/>
</dbReference>
<reference evidence="3 4" key="1">
    <citation type="submission" date="2019-12" db="EMBL/GenBank/DDBJ databases">
        <title>Hymenobacter sp. HMF4947 Genome sequencing and assembly.</title>
        <authorList>
            <person name="Kang H."/>
            <person name="Cha I."/>
            <person name="Kim H."/>
            <person name="Joh K."/>
        </authorList>
    </citation>
    <scope>NUCLEOTIDE SEQUENCE [LARGE SCALE GENOMIC DNA]</scope>
    <source>
        <strain evidence="3 4">HMF4947</strain>
    </source>
</reference>
<dbReference type="PANTHER" id="PTHR45713:SF6">
    <property type="entry name" value="F5_8 TYPE C DOMAIN-CONTAINING PROTEIN"/>
    <property type="match status" value="1"/>
</dbReference>
<dbReference type="InterPro" id="IPR026444">
    <property type="entry name" value="Secre_tail"/>
</dbReference>
<comment type="caution">
    <text evidence="3">The sequence shown here is derived from an EMBL/GenBank/DDBJ whole genome shotgun (WGS) entry which is preliminary data.</text>
</comment>
<dbReference type="SUPFAM" id="SSF49785">
    <property type="entry name" value="Galactose-binding domain-like"/>
    <property type="match status" value="2"/>
</dbReference>
<feature type="domain" description="F5/8 type C" evidence="2">
    <location>
        <begin position="177"/>
        <end position="284"/>
    </location>
</feature>
<keyword evidence="4" id="KW-1185">Reference proteome</keyword>
<evidence type="ECO:0000313" key="4">
    <source>
        <dbReference type="Proteomes" id="UP000441336"/>
    </source>
</evidence>
<name>A0A7K1TFL0_9BACT</name>
<dbReference type="AlphaFoldDB" id="A0A7K1TFL0"/>
<feature type="domain" description="F5/8 type C" evidence="2">
    <location>
        <begin position="7"/>
        <end position="148"/>
    </location>
</feature>